<keyword evidence="2" id="KW-1185">Reference proteome</keyword>
<reference evidence="1" key="1">
    <citation type="submission" date="2024-04" db="EMBL/GenBank/DDBJ databases">
        <authorList>
            <consortium name="Molecular Ecology Group"/>
        </authorList>
    </citation>
    <scope>NUCLEOTIDE SEQUENCE</scope>
</reference>
<organism evidence="1 2">
    <name type="scientific">Lasius platythorax</name>
    <dbReference type="NCBI Taxonomy" id="488582"/>
    <lineage>
        <taxon>Eukaryota</taxon>
        <taxon>Metazoa</taxon>
        <taxon>Ecdysozoa</taxon>
        <taxon>Arthropoda</taxon>
        <taxon>Hexapoda</taxon>
        <taxon>Insecta</taxon>
        <taxon>Pterygota</taxon>
        <taxon>Neoptera</taxon>
        <taxon>Endopterygota</taxon>
        <taxon>Hymenoptera</taxon>
        <taxon>Apocrita</taxon>
        <taxon>Aculeata</taxon>
        <taxon>Formicoidea</taxon>
        <taxon>Formicidae</taxon>
        <taxon>Formicinae</taxon>
        <taxon>Lasius</taxon>
        <taxon>Lasius</taxon>
    </lineage>
</organism>
<evidence type="ECO:0000313" key="1">
    <source>
        <dbReference type="EMBL" id="CAL1686145.1"/>
    </source>
</evidence>
<evidence type="ECO:0000313" key="2">
    <source>
        <dbReference type="Proteomes" id="UP001497644"/>
    </source>
</evidence>
<dbReference type="EMBL" id="OZ034829">
    <property type="protein sequence ID" value="CAL1686145.1"/>
    <property type="molecule type" value="Genomic_DNA"/>
</dbReference>
<dbReference type="AlphaFoldDB" id="A0AAV2P4U1"/>
<dbReference type="Proteomes" id="UP001497644">
    <property type="component" value="Chromosome 6"/>
</dbReference>
<name>A0AAV2P4U1_9HYME</name>
<accession>A0AAV2P4U1</accession>
<sequence length="115" mass="12356">MCGPISPSSATSGAVRGTVCGTRDCREPLITDAESISISRGFTTCDAGRPAVAKAAHLALRLPGKPYEPRNPAIPRIHVFPARSFNASYAYTSHVRLRGRDLVCTKLLKQETETS</sequence>
<proteinExistence type="predicted"/>
<gene>
    <name evidence="1" type="ORF">LPLAT_LOCUS11507</name>
</gene>
<protein>
    <submittedName>
        <fullName evidence="1">Uncharacterized protein</fullName>
    </submittedName>
</protein>